<sequence>MPLEQQRSNGGAERGARGAECVLDGRDGGLVVLRHGRDQGQQRGGQHGGVRAVGDGWQRHDDVDGERAVGMGRLGIQHQGREAQHAGRGAHKGEVAVLARHLHVVAGPDRRERRKDDRRDEPVADLAGVKPVHRRQEHRVVVEHAADVHGAEPVGQRGAEDGAVFEQLEGHNRVDGRVFYPHEAGERRGKCDAEQDRPLGRLELERGQQNEHKQSESKTEDAQHVHTSEFLPPRELRPDNWRQVQIEKTQQEAADADRTLDPEHHPPAVSFRNQAAKRPARRSRAVAQVGEALVHAALAQRDKVAHGDASQGIQARCKTRQKTADRKAHGRRGRGALETPDRKHTDTAQYHGFAAKYVG</sequence>
<name>A0A9P8PSI0_9ASCO</name>
<keyword evidence="3" id="KW-1185">Reference proteome</keyword>
<evidence type="ECO:0000256" key="1">
    <source>
        <dbReference type="SAM" id="MobiDB-lite"/>
    </source>
</evidence>
<dbReference type="Proteomes" id="UP000788993">
    <property type="component" value="Unassembled WGS sequence"/>
</dbReference>
<feature type="compositionally biased region" description="Basic and acidic residues" evidence="1">
    <location>
        <begin position="108"/>
        <end position="122"/>
    </location>
</feature>
<organism evidence="2 3">
    <name type="scientific">Ogataea polymorpha</name>
    <dbReference type="NCBI Taxonomy" id="460523"/>
    <lineage>
        <taxon>Eukaryota</taxon>
        <taxon>Fungi</taxon>
        <taxon>Dikarya</taxon>
        <taxon>Ascomycota</taxon>
        <taxon>Saccharomycotina</taxon>
        <taxon>Pichiomycetes</taxon>
        <taxon>Pichiales</taxon>
        <taxon>Pichiaceae</taxon>
        <taxon>Ogataea</taxon>
    </lineage>
</organism>
<comment type="caution">
    <text evidence="2">The sequence shown here is derived from an EMBL/GenBank/DDBJ whole genome shotgun (WGS) entry which is preliminary data.</text>
</comment>
<dbReference type="AlphaFoldDB" id="A0A9P8PSI0"/>
<reference evidence="2" key="2">
    <citation type="submission" date="2021-01" db="EMBL/GenBank/DDBJ databases">
        <authorList>
            <person name="Schikora-Tamarit M.A."/>
        </authorList>
    </citation>
    <scope>NUCLEOTIDE SEQUENCE</scope>
    <source>
        <strain evidence="2">NCAIM Y.01608</strain>
    </source>
</reference>
<feature type="compositionally biased region" description="Basic and acidic residues" evidence="1">
    <location>
        <begin position="185"/>
        <end position="240"/>
    </location>
</feature>
<reference evidence="2" key="1">
    <citation type="journal article" date="2021" name="Open Biol.">
        <title>Shared evolutionary footprints suggest mitochondrial oxidative damage underlies multiple complex I losses in fungi.</title>
        <authorList>
            <person name="Schikora-Tamarit M.A."/>
            <person name="Marcet-Houben M."/>
            <person name="Nosek J."/>
            <person name="Gabaldon T."/>
        </authorList>
    </citation>
    <scope>NUCLEOTIDE SEQUENCE</scope>
    <source>
        <strain evidence="2">NCAIM Y.01608</strain>
    </source>
</reference>
<accession>A0A9P8PSI0</accession>
<gene>
    <name evidence="2" type="ORF">OGATHE_001260</name>
</gene>
<feature type="region of interest" description="Disordered" evidence="1">
    <location>
        <begin position="37"/>
        <end position="63"/>
    </location>
</feature>
<feature type="compositionally biased region" description="Polar residues" evidence="1">
    <location>
        <begin position="242"/>
        <end position="252"/>
    </location>
</feature>
<proteinExistence type="predicted"/>
<feature type="region of interest" description="Disordered" evidence="1">
    <location>
        <begin position="1"/>
        <end position="20"/>
    </location>
</feature>
<feature type="region of interest" description="Disordered" evidence="1">
    <location>
        <begin position="185"/>
        <end position="284"/>
    </location>
</feature>
<dbReference type="EMBL" id="JAEUBD010000146">
    <property type="protein sequence ID" value="KAH3676770.1"/>
    <property type="molecule type" value="Genomic_DNA"/>
</dbReference>
<evidence type="ECO:0000313" key="3">
    <source>
        <dbReference type="Proteomes" id="UP000788993"/>
    </source>
</evidence>
<feature type="compositionally biased region" description="Basic and acidic residues" evidence="1">
    <location>
        <begin position="255"/>
        <end position="266"/>
    </location>
</feature>
<evidence type="ECO:0000313" key="2">
    <source>
        <dbReference type="EMBL" id="KAH3676770.1"/>
    </source>
</evidence>
<feature type="region of interest" description="Disordered" evidence="1">
    <location>
        <begin position="301"/>
        <end position="359"/>
    </location>
</feature>
<feature type="region of interest" description="Disordered" evidence="1">
    <location>
        <begin position="106"/>
        <end position="137"/>
    </location>
</feature>
<protein>
    <submittedName>
        <fullName evidence="2">Uncharacterized protein</fullName>
    </submittedName>
</protein>